<accession>A0ABR4AA26</accession>
<dbReference type="EMBL" id="JBEFKJ010000013">
    <property type="protein sequence ID" value="KAL2042734.1"/>
    <property type="molecule type" value="Genomic_DNA"/>
</dbReference>
<feature type="region of interest" description="Disordered" evidence="2">
    <location>
        <begin position="571"/>
        <end position="600"/>
    </location>
</feature>
<dbReference type="Proteomes" id="UP001590950">
    <property type="component" value="Unassembled WGS sequence"/>
</dbReference>
<proteinExistence type="predicted"/>
<evidence type="ECO:0000313" key="4">
    <source>
        <dbReference type="Proteomes" id="UP001590950"/>
    </source>
</evidence>
<keyword evidence="4" id="KW-1185">Reference proteome</keyword>
<gene>
    <name evidence="3" type="ORF">N7G274_004493</name>
</gene>
<evidence type="ECO:0008006" key="5">
    <source>
        <dbReference type="Google" id="ProtNLM"/>
    </source>
</evidence>
<reference evidence="3 4" key="1">
    <citation type="submission" date="2024-09" db="EMBL/GenBank/DDBJ databases">
        <title>Rethinking Asexuality: The Enigmatic Case of Functional Sexual Genes in Lepraria (Stereocaulaceae).</title>
        <authorList>
            <person name="Doellman M."/>
            <person name="Sun Y."/>
            <person name="Barcenas-Pena A."/>
            <person name="Lumbsch H.T."/>
            <person name="Grewe F."/>
        </authorList>
    </citation>
    <scope>NUCLEOTIDE SEQUENCE [LARGE SCALE GENOMIC DNA]</scope>
    <source>
        <strain evidence="3 4">Mercado 3170</strain>
    </source>
</reference>
<evidence type="ECO:0000256" key="1">
    <source>
        <dbReference type="SAM" id="Coils"/>
    </source>
</evidence>
<sequence length="600" mass="67406">MAFGFRVGDFLAVGNLAWIVYRSCKGMTQEFQEVSRQALTAHTLIKELDDEVNNAQSLLNTRGASKQGELVLLVQNLEKVLKELKNIVEKYQGLARRERRIWNQLRLASEDLDKIRDKLTFHITAINAFMESLSRGTLAQMERVLVELMSEIREGRRPPYIAPPDDANDISIWKELESELAEDGISRTDVANHKVAIRVFLQSRLHGPVADNPSLDEVASFIGSSDEKEVPGSLTQIMDAMSVSSHGSSCDTTISSVGKSSLVTADSQQYYSAVELLEGIDPIPPTAGPSISFAASTRFPTSFRRETKTVAGIDKRLQQSVHGSSMTVTNSSVYRYRHSLDASHLDPHAIESSQKQDALENPAIGRMVLIIDPSHSSKILLSQQHRQTKGYIGVSKMAHAYMRSLIKNSSSIRAQLDTVRSTGWQVYKSHGFDTYGIDTLMREVLTSKKVESLMWRTQNTLVQFMFQDLFEFDHIIYLNSPHFLQYLEDNIQKIAAMQSKEGMQGKSIARLTRYDLPSSVQTPESMSRKASTVPEMFRNHQKLALDEILGAVQRFTLDFLEREYGLRKTSQGFEKMTSRRPSRSSSLSPVDRIALSVSSE</sequence>
<comment type="caution">
    <text evidence="3">The sequence shown here is derived from an EMBL/GenBank/DDBJ whole genome shotgun (WGS) entry which is preliminary data.</text>
</comment>
<evidence type="ECO:0000256" key="2">
    <source>
        <dbReference type="SAM" id="MobiDB-lite"/>
    </source>
</evidence>
<organism evidence="3 4">
    <name type="scientific">Stereocaulon virgatum</name>
    <dbReference type="NCBI Taxonomy" id="373712"/>
    <lineage>
        <taxon>Eukaryota</taxon>
        <taxon>Fungi</taxon>
        <taxon>Dikarya</taxon>
        <taxon>Ascomycota</taxon>
        <taxon>Pezizomycotina</taxon>
        <taxon>Lecanoromycetes</taxon>
        <taxon>OSLEUM clade</taxon>
        <taxon>Lecanoromycetidae</taxon>
        <taxon>Lecanorales</taxon>
        <taxon>Lecanorineae</taxon>
        <taxon>Stereocaulaceae</taxon>
        <taxon>Stereocaulon</taxon>
    </lineage>
</organism>
<evidence type="ECO:0000313" key="3">
    <source>
        <dbReference type="EMBL" id="KAL2042734.1"/>
    </source>
</evidence>
<name>A0ABR4AA26_9LECA</name>
<feature type="coiled-coil region" evidence="1">
    <location>
        <begin position="70"/>
        <end position="97"/>
    </location>
</feature>
<keyword evidence="1" id="KW-0175">Coiled coil</keyword>
<protein>
    <recommendedName>
        <fullName evidence="5">Fungal N-terminal domain-containing protein</fullName>
    </recommendedName>
</protein>